<dbReference type="PROSITE" id="PS51112">
    <property type="entry name" value="AMMECR1"/>
    <property type="match status" value="1"/>
</dbReference>
<dbReference type="PANTHER" id="PTHR13016:SF0">
    <property type="entry name" value="AMME SYNDROME CANDIDATE GENE 1 PROTEIN"/>
    <property type="match status" value="1"/>
</dbReference>
<dbReference type="Gene3D" id="3.30.700.20">
    <property type="entry name" value="Hypothetical protein ph0010, domain 1"/>
    <property type="match status" value="1"/>
</dbReference>
<organism evidence="2 3">
    <name type="scientific">Candidatus Tenderia electrophaga</name>
    <dbReference type="NCBI Taxonomy" id="1748243"/>
    <lineage>
        <taxon>Bacteria</taxon>
        <taxon>Pseudomonadati</taxon>
        <taxon>Pseudomonadota</taxon>
        <taxon>Gammaproteobacteria</taxon>
        <taxon>Candidatus Tenderiales</taxon>
        <taxon>Candidatus Tenderiaceae</taxon>
        <taxon>Candidatus Tenderia</taxon>
    </lineage>
</organism>
<dbReference type="NCBIfam" id="TIGR00296">
    <property type="entry name" value="TIGR00296 family protein"/>
    <property type="match status" value="1"/>
</dbReference>
<evidence type="ECO:0000313" key="2">
    <source>
        <dbReference type="EMBL" id="ALP52710.1"/>
    </source>
</evidence>
<dbReference type="InterPro" id="IPR002733">
    <property type="entry name" value="AMMECR1_domain"/>
</dbReference>
<dbReference type="Proteomes" id="UP000055136">
    <property type="component" value="Chromosome"/>
</dbReference>
<dbReference type="AlphaFoldDB" id="A0A0S2TC04"/>
<name>A0A0S2TC04_9GAMM</name>
<protein>
    <recommendedName>
        <fullName evidence="1">AMMECR1 domain-containing protein</fullName>
    </recommendedName>
</protein>
<reference evidence="2" key="1">
    <citation type="submission" date="2015-10" db="EMBL/GenBank/DDBJ databases">
        <title>Description of Candidatus Tenderia electrophaga gen. nov, sp. nov., an Uncultivated Electroautotroph from a Biocathode Enrichment.</title>
        <authorList>
            <person name="Eddie B.J."/>
            <person name="Malanoski A.P."/>
            <person name="Wang Z."/>
            <person name="Hall R.J."/>
            <person name="Oh S.D."/>
            <person name="Heiner C."/>
            <person name="Lin B."/>
            <person name="Strycharz-Glaven S.M."/>
        </authorList>
    </citation>
    <scope>NUCLEOTIDE SEQUENCE [LARGE SCALE GENOMIC DNA]</scope>
    <source>
        <strain evidence="2">NRL1</strain>
    </source>
</reference>
<dbReference type="EMBL" id="CP013099">
    <property type="protein sequence ID" value="ALP52710.1"/>
    <property type="molecule type" value="Genomic_DNA"/>
</dbReference>
<gene>
    <name evidence="2" type="ORF">Tel_05840</name>
</gene>
<dbReference type="InterPro" id="IPR027485">
    <property type="entry name" value="AMMECR1_N"/>
</dbReference>
<dbReference type="InterPro" id="IPR023473">
    <property type="entry name" value="AMMECR1"/>
</dbReference>
<dbReference type="Gene3D" id="3.30.1490.150">
    <property type="entry name" value="Hypothetical protein ph0010, domain 2"/>
    <property type="match status" value="1"/>
</dbReference>
<proteinExistence type="predicted"/>
<evidence type="ECO:0000259" key="1">
    <source>
        <dbReference type="PROSITE" id="PS51112"/>
    </source>
</evidence>
<dbReference type="Pfam" id="PF01871">
    <property type="entry name" value="AMMECR1"/>
    <property type="match status" value="1"/>
</dbReference>
<dbReference type="SUPFAM" id="SSF143447">
    <property type="entry name" value="AMMECR1-like"/>
    <property type="match status" value="1"/>
</dbReference>
<dbReference type="NCBIfam" id="TIGR04335">
    <property type="entry name" value="AmmeMemoSam_A"/>
    <property type="match status" value="1"/>
</dbReference>
<dbReference type="InterPro" id="IPR027623">
    <property type="entry name" value="AmmeMemoSam_A"/>
</dbReference>
<keyword evidence="3" id="KW-1185">Reference proteome</keyword>
<sequence length="193" mass="21795">MSSDEAAAAAVTAAEQDTLLDVARQSIAHTLNHGEQIRLEIQDYPDRLRQQRAAFVTLHLDHELRGCIGNLEAYQPVVLDVARNAYAAAFSDPRFLPVTMAEFERIDIHIAILNPAEEMQFDSQTDLITQLRPGIDGLIIQQDGHRGTFLPSVWEQLPEPEQFFAHLKLKAGLSPKHWSPSLRVWRYITTSFP</sequence>
<dbReference type="PANTHER" id="PTHR13016">
    <property type="entry name" value="AMMECR1 HOMOLOG"/>
    <property type="match status" value="1"/>
</dbReference>
<feature type="domain" description="AMMECR1" evidence="1">
    <location>
        <begin position="14"/>
        <end position="193"/>
    </location>
</feature>
<dbReference type="KEGG" id="tee:Tel_05840"/>
<evidence type="ECO:0000313" key="3">
    <source>
        <dbReference type="Proteomes" id="UP000055136"/>
    </source>
</evidence>
<accession>A0A0S2TC04</accession>
<dbReference type="STRING" id="1748243.Tel_05840"/>
<dbReference type="InterPro" id="IPR036071">
    <property type="entry name" value="AMMECR1_dom_sf"/>
</dbReference>